<protein>
    <submittedName>
        <fullName evidence="1">Uncharacterized protein</fullName>
    </submittedName>
</protein>
<dbReference type="Proteomes" id="UP001479290">
    <property type="component" value="Unassembled WGS sequence"/>
</dbReference>
<sequence length="250" mass="26321">MPTGTPQGLFMPTYYPQCTILPPGSCIPAGPTYYTQVGICFPQEAPMPTGPLQGHLVPTYYPWETIYYLKEVPVPVETLTRTLQAVSVPTEIPQGAHVFECSSQEAPIPECSSQGAPVPECSSQKASGSLQGVCVPAKTPQGALLAGTPQRVFVPTKIPQGAHVSECSSQGKPIPECSLLEAPMPKCSSQGATVPEYSSQKTPASLQGLYVPAKKPQGVLLARTLQGVSMPTEIPQGAHMSECSSQGSPI</sequence>
<evidence type="ECO:0000313" key="1">
    <source>
        <dbReference type="EMBL" id="KAK9974266.1"/>
    </source>
</evidence>
<keyword evidence="2" id="KW-1185">Reference proteome</keyword>
<name>A0AAW2AKP1_CULAL</name>
<accession>A0AAW2AKP1</accession>
<proteinExistence type="predicted"/>
<gene>
    <name evidence="1" type="ORF">ABG768_022372</name>
</gene>
<evidence type="ECO:0000313" key="2">
    <source>
        <dbReference type="Proteomes" id="UP001479290"/>
    </source>
</evidence>
<dbReference type="EMBL" id="JAWDJR010000005">
    <property type="protein sequence ID" value="KAK9974266.1"/>
    <property type="molecule type" value="Genomic_DNA"/>
</dbReference>
<comment type="caution">
    <text evidence="1">The sequence shown here is derived from an EMBL/GenBank/DDBJ whole genome shotgun (WGS) entry which is preliminary data.</text>
</comment>
<dbReference type="AlphaFoldDB" id="A0AAW2AKP1"/>
<organism evidence="1 2">
    <name type="scientific">Culter alburnus</name>
    <name type="common">Topmouth culter</name>
    <dbReference type="NCBI Taxonomy" id="194366"/>
    <lineage>
        <taxon>Eukaryota</taxon>
        <taxon>Metazoa</taxon>
        <taxon>Chordata</taxon>
        <taxon>Craniata</taxon>
        <taxon>Vertebrata</taxon>
        <taxon>Euteleostomi</taxon>
        <taxon>Actinopterygii</taxon>
        <taxon>Neopterygii</taxon>
        <taxon>Teleostei</taxon>
        <taxon>Ostariophysi</taxon>
        <taxon>Cypriniformes</taxon>
        <taxon>Xenocyprididae</taxon>
        <taxon>Xenocypridinae</taxon>
        <taxon>Culter</taxon>
    </lineage>
</organism>
<reference evidence="1 2" key="1">
    <citation type="submission" date="2024-05" db="EMBL/GenBank/DDBJ databases">
        <title>A high-quality chromosomal-level genome assembly of Topmouth culter (Culter alburnus).</title>
        <authorList>
            <person name="Zhao H."/>
        </authorList>
    </citation>
    <scope>NUCLEOTIDE SEQUENCE [LARGE SCALE GENOMIC DNA]</scope>
    <source>
        <strain evidence="1">CATC2023</strain>
        <tissue evidence="1">Muscle</tissue>
    </source>
</reference>